<feature type="non-terminal residue" evidence="2">
    <location>
        <position position="115"/>
    </location>
</feature>
<evidence type="ECO:0000313" key="2">
    <source>
        <dbReference type="EMBL" id="TWW09210.1"/>
    </source>
</evidence>
<accession>A0A5C6M374</accession>
<dbReference type="InterPro" id="IPR036652">
    <property type="entry name" value="YjeF_N_dom_sf"/>
</dbReference>
<dbReference type="EMBL" id="SRHE01000347">
    <property type="protein sequence ID" value="TWW09210.1"/>
    <property type="molecule type" value="Genomic_DNA"/>
</dbReference>
<dbReference type="Gene3D" id="3.40.50.10260">
    <property type="entry name" value="YjeF N-terminal domain"/>
    <property type="match status" value="1"/>
</dbReference>
<reference evidence="2 3" key="2">
    <citation type="submission" date="2019-08" db="EMBL/GenBank/DDBJ databases">
        <authorList>
            <person name="Henke P."/>
        </authorList>
    </citation>
    <scope>NUCLEOTIDE SEQUENCE [LARGE SCALE GENOMIC DNA]</scope>
    <source>
        <strain evidence="2">Phe10_nw2017</strain>
    </source>
</reference>
<reference evidence="2 3" key="1">
    <citation type="submission" date="2019-08" db="EMBL/GenBank/DDBJ databases">
        <title>100 year-old enigma solved: identification of Planctomyces bekefii, the type genus and species of the phylum Planctomycetes.</title>
        <authorList>
            <person name="Svetlana D.N."/>
            <person name="Overmann J."/>
        </authorList>
    </citation>
    <scope>NUCLEOTIDE SEQUENCE [LARGE SCALE GENOMIC DNA]</scope>
    <source>
        <strain evidence="2">Phe10_nw2017</strain>
    </source>
</reference>
<organism evidence="2 3">
    <name type="scientific">Planctomyces bekefii</name>
    <dbReference type="NCBI Taxonomy" id="1653850"/>
    <lineage>
        <taxon>Bacteria</taxon>
        <taxon>Pseudomonadati</taxon>
        <taxon>Planctomycetota</taxon>
        <taxon>Planctomycetia</taxon>
        <taxon>Planctomycetales</taxon>
        <taxon>Planctomycetaceae</taxon>
        <taxon>Planctomyces</taxon>
    </lineage>
</organism>
<dbReference type="SUPFAM" id="SSF64153">
    <property type="entry name" value="YjeF N-terminal domain-like"/>
    <property type="match status" value="1"/>
</dbReference>
<keyword evidence="3" id="KW-1185">Reference proteome</keyword>
<dbReference type="InterPro" id="IPR004443">
    <property type="entry name" value="YjeF_N_dom"/>
</dbReference>
<name>A0A5C6M374_9PLAN</name>
<dbReference type="Pfam" id="PF03853">
    <property type="entry name" value="YjeF_N"/>
    <property type="match status" value="1"/>
</dbReference>
<dbReference type="PROSITE" id="PS51385">
    <property type="entry name" value="YJEF_N"/>
    <property type="match status" value="1"/>
</dbReference>
<evidence type="ECO:0000259" key="1">
    <source>
        <dbReference type="PROSITE" id="PS51385"/>
    </source>
</evidence>
<proteinExistence type="predicted"/>
<dbReference type="AlphaFoldDB" id="A0A5C6M374"/>
<protein>
    <recommendedName>
        <fullName evidence="1">YjeF N-terminal domain-containing protein</fullName>
    </recommendedName>
</protein>
<sequence>MRVLSREQVRRLDQDAVQQLGLPSLLLMENAARGLCAAILQLRQQAAGRIVIAAGAGNNGGDGLAAARLLAAEGVLAEVLLFRCGRSLSADAAANLCFLQRAGLLVCECDEQQSG</sequence>
<feature type="domain" description="YjeF N-terminal" evidence="1">
    <location>
        <begin position="9"/>
        <end position="115"/>
    </location>
</feature>
<evidence type="ECO:0000313" key="3">
    <source>
        <dbReference type="Proteomes" id="UP000321083"/>
    </source>
</evidence>
<gene>
    <name evidence="2" type="ORF">E3A20_16630</name>
</gene>
<dbReference type="Proteomes" id="UP000321083">
    <property type="component" value="Unassembled WGS sequence"/>
</dbReference>
<comment type="caution">
    <text evidence="2">The sequence shown here is derived from an EMBL/GenBank/DDBJ whole genome shotgun (WGS) entry which is preliminary data.</text>
</comment>